<dbReference type="SMART" id="SM00220">
    <property type="entry name" value="S_TKc"/>
    <property type="match status" value="1"/>
</dbReference>
<dbReference type="Pfam" id="PF00069">
    <property type="entry name" value="Pkinase"/>
    <property type="match status" value="1"/>
</dbReference>
<name>A0ABT1AB72_9PSEU</name>
<comment type="caution">
    <text evidence="11">The sequence shown here is derived from an EMBL/GenBank/DDBJ whole genome shotgun (WGS) entry which is preliminary data.</text>
</comment>
<reference evidence="11" key="1">
    <citation type="submission" date="2021-04" db="EMBL/GenBank/DDBJ databases">
        <title>Pseudonocardia sp. nov., isolated from sandy soil of mangrove forest.</title>
        <authorList>
            <person name="Zan Z."/>
            <person name="Huang R."/>
            <person name="Liu W."/>
        </authorList>
    </citation>
    <scope>NUCLEOTIDE SEQUENCE</scope>
    <source>
        <strain evidence="11">S2-4</strain>
    </source>
</reference>
<feature type="binding site" evidence="7">
    <location>
        <position position="86"/>
    </location>
    <ligand>
        <name>ATP</name>
        <dbReference type="ChEBI" id="CHEBI:30616"/>
    </ligand>
</feature>
<dbReference type="CDD" id="cd14014">
    <property type="entry name" value="STKc_PknB_like"/>
    <property type="match status" value="1"/>
</dbReference>
<evidence type="ECO:0000256" key="8">
    <source>
        <dbReference type="SAM" id="MobiDB-lite"/>
    </source>
</evidence>
<dbReference type="PANTHER" id="PTHR43289">
    <property type="entry name" value="MITOGEN-ACTIVATED PROTEIN KINASE KINASE KINASE 20-RELATED"/>
    <property type="match status" value="1"/>
</dbReference>
<evidence type="ECO:0000256" key="1">
    <source>
        <dbReference type="ARBA" id="ARBA00012513"/>
    </source>
</evidence>
<sequence length="419" mass="43112">MLPAEGGIVAFLPSVPRSPGKIEKVPRICVIRGGLGNYEIVTAELPDLCPRVVAGRYVLGRVLGTGSSAVVRRARDLRSGALVALKLFHRGATDVDLRQQRQEMEALANLDHPALVGLRDGGSVEGRPFVVTDLVNGPSLDVRLKQDGPLDPAAVRRVGLHVAHALDHVHRAGYIHRDVKPANVLLGDDGRARLADFGISRAVDSTAVTTTGCIVGTAAYLAPEQVRGEHVGPPADVFALGLVMLEAITGRREYPGRAMESAVARLHRVPTIPAGLPGGLTPLLAAMTNPDTGARPTAAEVAASLSSETSPAAAPPATAPTPVVVLDDDAPAAVTPQPAVGRGGHRGAHRVGRHRRAVLLPVAAAALLLASVVGVLAVMMGIAPLGAEVADTATTIPALQPVPDAPALEAVPLAPGDTP</sequence>
<dbReference type="RefSeq" id="WP_252445737.1">
    <property type="nucleotide sequence ID" value="NZ_JAGSOV010000080.1"/>
</dbReference>
<keyword evidence="12" id="KW-1185">Reference proteome</keyword>
<keyword evidence="9" id="KW-0812">Transmembrane</keyword>
<feature type="compositionally biased region" description="Low complexity" evidence="8">
    <location>
        <begin position="302"/>
        <end position="312"/>
    </location>
</feature>
<dbReference type="InterPro" id="IPR017441">
    <property type="entry name" value="Protein_kinase_ATP_BS"/>
</dbReference>
<evidence type="ECO:0000256" key="2">
    <source>
        <dbReference type="ARBA" id="ARBA00022527"/>
    </source>
</evidence>
<dbReference type="PROSITE" id="PS00108">
    <property type="entry name" value="PROTEIN_KINASE_ST"/>
    <property type="match status" value="1"/>
</dbReference>
<dbReference type="SUPFAM" id="SSF56112">
    <property type="entry name" value="Protein kinase-like (PK-like)"/>
    <property type="match status" value="1"/>
</dbReference>
<evidence type="ECO:0000256" key="5">
    <source>
        <dbReference type="ARBA" id="ARBA00022777"/>
    </source>
</evidence>
<dbReference type="Gene3D" id="1.10.510.10">
    <property type="entry name" value="Transferase(Phosphotransferase) domain 1"/>
    <property type="match status" value="1"/>
</dbReference>
<keyword evidence="9" id="KW-0472">Membrane</keyword>
<proteinExistence type="predicted"/>
<feature type="transmembrane region" description="Helical" evidence="9">
    <location>
        <begin position="358"/>
        <end position="382"/>
    </location>
</feature>
<dbReference type="EMBL" id="JAGSOV010000080">
    <property type="protein sequence ID" value="MCO1660301.1"/>
    <property type="molecule type" value="Genomic_DNA"/>
</dbReference>
<keyword evidence="2 11" id="KW-0723">Serine/threonine-protein kinase</keyword>
<keyword evidence="4 7" id="KW-0547">Nucleotide-binding</keyword>
<keyword evidence="3" id="KW-0808">Transferase</keyword>
<dbReference type="InterPro" id="IPR011009">
    <property type="entry name" value="Kinase-like_dom_sf"/>
</dbReference>
<dbReference type="PROSITE" id="PS50011">
    <property type="entry name" value="PROTEIN_KINASE_DOM"/>
    <property type="match status" value="1"/>
</dbReference>
<feature type="region of interest" description="Disordered" evidence="8">
    <location>
        <begin position="290"/>
        <end position="320"/>
    </location>
</feature>
<dbReference type="Proteomes" id="UP001165283">
    <property type="component" value="Unassembled WGS sequence"/>
</dbReference>
<accession>A0ABT1AB72</accession>
<dbReference type="GO" id="GO:0004674">
    <property type="term" value="F:protein serine/threonine kinase activity"/>
    <property type="evidence" value="ECO:0007669"/>
    <property type="project" value="UniProtKB-KW"/>
</dbReference>
<evidence type="ECO:0000313" key="12">
    <source>
        <dbReference type="Proteomes" id="UP001165283"/>
    </source>
</evidence>
<keyword evidence="9" id="KW-1133">Transmembrane helix</keyword>
<evidence type="ECO:0000256" key="9">
    <source>
        <dbReference type="SAM" id="Phobius"/>
    </source>
</evidence>
<protein>
    <recommendedName>
        <fullName evidence="1">non-specific serine/threonine protein kinase</fullName>
        <ecNumber evidence="1">2.7.11.1</ecNumber>
    </recommendedName>
</protein>
<dbReference type="PANTHER" id="PTHR43289:SF6">
    <property type="entry name" value="SERINE_THREONINE-PROTEIN KINASE NEKL-3"/>
    <property type="match status" value="1"/>
</dbReference>
<feature type="domain" description="Protein kinase" evidence="10">
    <location>
        <begin position="57"/>
        <end position="313"/>
    </location>
</feature>
<evidence type="ECO:0000256" key="6">
    <source>
        <dbReference type="ARBA" id="ARBA00022840"/>
    </source>
</evidence>
<gene>
    <name evidence="11" type="ORF">KDL28_35105</name>
</gene>
<organism evidence="11 12">
    <name type="scientific">Pseudonocardia humida</name>
    <dbReference type="NCBI Taxonomy" id="2800819"/>
    <lineage>
        <taxon>Bacteria</taxon>
        <taxon>Bacillati</taxon>
        <taxon>Actinomycetota</taxon>
        <taxon>Actinomycetes</taxon>
        <taxon>Pseudonocardiales</taxon>
        <taxon>Pseudonocardiaceae</taxon>
        <taxon>Pseudonocardia</taxon>
    </lineage>
</organism>
<evidence type="ECO:0000256" key="3">
    <source>
        <dbReference type="ARBA" id="ARBA00022679"/>
    </source>
</evidence>
<evidence type="ECO:0000259" key="10">
    <source>
        <dbReference type="PROSITE" id="PS50011"/>
    </source>
</evidence>
<dbReference type="InterPro" id="IPR000719">
    <property type="entry name" value="Prot_kinase_dom"/>
</dbReference>
<keyword evidence="6 7" id="KW-0067">ATP-binding</keyword>
<evidence type="ECO:0000313" key="11">
    <source>
        <dbReference type="EMBL" id="MCO1660301.1"/>
    </source>
</evidence>
<dbReference type="InterPro" id="IPR008271">
    <property type="entry name" value="Ser/Thr_kinase_AS"/>
</dbReference>
<keyword evidence="5 11" id="KW-0418">Kinase</keyword>
<evidence type="ECO:0000256" key="7">
    <source>
        <dbReference type="PROSITE-ProRule" id="PRU10141"/>
    </source>
</evidence>
<dbReference type="EC" id="2.7.11.1" evidence="1"/>
<evidence type="ECO:0000256" key="4">
    <source>
        <dbReference type="ARBA" id="ARBA00022741"/>
    </source>
</evidence>
<dbReference type="PROSITE" id="PS00107">
    <property type="entry name" value="PROTEIN_KINASE_ATP"/>
    <property type="match status" value="1"/>
</dbReference>